<dbReference type="RefSeq" id="WP_093557792.1">
    <property type="nucleotide sequence ID" value="NZ_FPBO01000024.1"/>
</dbReference>
<gene>
    <name evidence="9" type="ORF">SAMN05216552_102415</name>
</gene>
<evidence type="ECO:0000256" key="5">
    <source>
        <dbReference type="PIRSR" id="PIRSR000137-2"/>
    </source>
</evidence>
<feature type="binding site" evidence="5">
    <location>
        <begin position="517"/>
        <end position="518"/>
    </location>
    <ligand>
        <name>FAD</name>
        <dbReference type="ChEBI" id="CHEBI:57692"/>
    </ligand>
</feature>
<dbReference type="PIRSF" id="PIRSF000137">
    <property type="entry name" value="Alcohol_oxidase"/>
    <property type="match status" value="1"/>
</dbReference>
<dbReference type="InterPro" id="IPR036188">
    <property type="entry name" value="FAD/NAD-bd_sf"/>
</dbReference>
<dbReference type="InterPro" id="IPR012132">
    <property type="entry name" value="GMC_OxRdtase"/>
</dbReference>
<evidence type="ECO:0000259" key="8">
    <source>
        <dbReference type="PROSITE" id="PS00624"/>
    </source>
</evidence>
<feature type="binding site" evidence="5">
    <location>
        <position position="516"/>
    </location>
    <ligand>
        <name>substrate</name>
    </ligand>
</feature>
<dbReference type="PANTHER" id="PTHR11552">
    <property type="entry name" value="GLUCOSE-METHANOL-CHOLINE GMC OXIDOREDUCTASE"/>
    <property type="match status" value="1"/>
</dbReference>
<keyword evidence="3 6" id="KW-0285">Flavoprotein</keyword>
<dbReference type="SUPFAM" id="SSF51905">
    <property type="entry name" value="FAD/NAD(P)-binding domain"/>
    <property type="match status" value="1"/>
</dbReference>
<dbReference type="OrthoDB" id="9785276at2"/>
<dbReference type="SUPFAM" id="SSF54373">
    <property type="entry name" value="FAD-linked reductases, C-terminal domain"/>
    <property type="match status" value="1"/>
</dbReference>
<organism evidence="9 10">
    <name type="scientific">Pseudoduganella namucuonensis</name>
    <dbReference type="NCBI Taxonomy" id="1035707"/>
    <lineage>
        <taxon>Bacteria</taxon>
        <taxon>Pseudomonadati</taxon>
        <taxon>Pseudomonadota</taxon>
        <taxon>Betaproteobacteria</taxon>
        <taxon>Burkholderiales</taxon>
        <taxon>Oxalobacteraceae</taxon>
        <taxon>Telluria group</taxon>
        <taxon>Pseudoduganella</taxon>
    </lineage>
</organism>
<dbReference type="PROSITE" id="PS00624">
    <property type="entry name" value="GMC_OXRED_2"/>
    <property type="match status" value="1"/>
</dbReference>
<evidence type="ECO:0000313" key="10">
    <source>
        <dbReference type="Proteomes" id="UP000199391"/>
    </source>
</evidence>
<dbReference type="Gene3D" id="3.50.50.60">
    <property type="entry name" value="FAD/NAD(P)-binding domain"/>
    <property type="match status" value="1"/>
</dbReference>
<dbReference type="GO" id="GO:0016614">
    <property type="term" value="F:oxidoreductase activity, acting on CH-OH group of donors"/>
    <property type="evidence" value="ECO:0007669"/>
    <property type="project" value="InterPro"/>
</dbReference>
<evidence type="ECO:0000256" key="6">
    <source>
        <dbReference type="RuleBase" id="RU003968"/>
    </source>
</evidence>
<comment type="similarity">
    <text evidence="2 6">Belongs to the GMC oxidoreductase family.</text>
</comment>
<evidence type="ECO:0000256" key="1">
    <source>
        <dbReference type="ARBA" id="ARBA00001974"/>
    </source>
</evidence>
<dbReference type="InterPro" id="IPR007867">
    <property type="entry name" value="GMC_OxRtase_C"/>
</dbReference>
<sequence>MKSAPQDADALARGDRVNQLEQELMRGRLDRRAFMKFATALGLSAGSAAAIAQQAGAVAANQAARAQDLLAQYDYVIVGAGSSGCVVASRLSENPDVKVLLLEAGGDDQAPSILDPGVWYTNLGTEREWGDQTAPQRHLNGRTLKLAMGKALGGGSSINVMAYARGHKNDYDHWAAEAGDPAWNYDHVLAIYKRIENWQGAPDPAYRGTGGNVWVQPARDPNPIAPAMVRAAAGVGIPTYADHNGAMMEGAGGCAIANTTIKDGRRMNMAAHYLHPAMHRPNLTVLTGAEVQKVTLKGKRATGIEFVWQGKPRKVAAAKEIVLSAGALNSPKLLMLSGIGDAAQLKRAGVTPQHHLPGVGRNFMDHILLGGCIWEYNTPEAPRNNLAECTFFWKSDSRLDTPDLQPFQIEIPYASDVNAKQYALPQHAWSIAPGLVRPASRGHVELQSADPRARLKIHANFLSDPADMKALVRAVELCREIGNAPEMRQYAKREVMPGPLKGKEMENFVRNAAVTYWHETGTCKMGRGTMAVVDSKLRVRGIEGLRVADGSIMPRVTTGNTMAPCMIIGERMAEILKQA</sequence>
<accession>A0A1I7L7A8</accession>
<feature type="domain" description="Glucose-methanol-choline oxidoreductase N-terminal" evidence="7">
    <location>
        <begin position="149"/>
        <end position="172"/>
    </location>
</feature>
<dbReference type="Gene3D" id="3.30.560.10">
    <property type="entry name" value="Glucose Oxidase, domain 3"/>
    <property type="match status" value="1"/>
</dbReference>
<name>A0A1I7L7A8_9BURK</name>
<evidence type="ECO:0000259" key="7">
    <source>
        <dbReference type="PROSITE" id="PS00623"/>
    </source>
</evidence>
<evidence type="ECO:0000256" key="3">
    <source>
        <dbReference type="ARBA" id="ARBA00022630"/>
    </source>
</evidence>
<dbReference type="PROSITE" id="PS00623">
    <property type="entry name" value="GMC_OXRED_1"/>
    <property type="match status" value="1"/>
</dbReference>
<evidence type="ECO:0000256" key="2">
    <source>
        <dbReference type="ARBA" id="ARBA00010790"/>
    </source>
</evidence>
<evidence type="ECO:0000256" key="4">
    <source>
        <dbReference type="ARBA" id="ARBA00022827"/>
    </source>
</evidence>
<dbReference type="PANTHER" id="PTHR11552:SF147">
    <property type="entry name" value="CHOLINE DEHYDROGENASE, MITOCHONDRIAL"/>
    <property type="match status" value="1"/>
</dbReference>
<comment type="cofactor">
    <cofactor evidence="1 5">
        <name>FAD</name>
        <dbReference type="ChEBI" id="CHEBI:57692"/>
    </cofactor>
</comment>
<reference evidence="10" key="1">
    <citation type="submission" date="2016-10" db="EMBL/GenBank/DDBJ databases">
        <authorList>
            <person name="Varghese N."/>
            <person name="Submissions S."/>
        </authorList>
    </citation>
    <scope>NUCLEOTIDE SEQUENCE [LARGE SCALE GENOMIC DNA]</scope>
    <source>
        <strain evidence="10">CGMCC 1.11014</strain>
    </source>
</reference>
<feature type="binding site" evidence="5">
    <location>
        <position position="550"/>
    </location>
    <ligand>
        <name>FAD</name>
        <dbReference type="ChEBI" id="CHEBI:57692"/>
    </ligand>
</feature>
<dbReference type="Proteomes" id="UP000199391">
    <property type="component" value="Unassembled WGS sequence"/>
</dbReference>
<keyword evidence="4 5" id="KW-0274">FAD</keyword>
<evidence type="ECO:0000313" key="9">
    <source>
        <dbReference type="EMBL" id="SFV05525.1"/>
    </source>
</evidence>
<feature type="binding site" evidence="5">
    <location>
        <position position="291"/>
    </location>
    <ligand>
        <name>FAD</name>
        <dbReference type="ChEBI" id="CHEBI:57692"/>
    </ligand>
</feature>
<protein>
    <submittedName>
        <fullName evidence="9">Choline dehydrogenase</fullName>
    </submittedName>
</protein>
<dbReference type="Pfam" id="PF05199">
    <property type="entry name" value="GMC_oxred_C"/>
    <property type="match status" value="1"/>
</dbReference>
<dbReference type="GO" id="GO:0050660">
    <property type="term" value="F:flavin adenine dinucleotide binding"/>
    <property type="evidence" value="ECO:0007669"/>
    <property type="project" value="InterPro"/>
</dbReference>
<dbReference type="Pfam" id="PF00732">
    <property type="entry name" value="GMC_oxred_N"/>
    <property type="match status" value="1"/>
</dbReference>
<dbReference type="InterPro" id="IPR000172">
    <property type="entry name" value="GMC_OxRdtase_N"/>
</dbReference>
<dbReference type="EMBL" id="FPBO01000024">
    <property type="protein sequence ID" value="SFV05525.1"/>
    <property type="molecule type" value="Genomic_DNA"/>
</dbReference>
<dbReference type="STRING" id="1035707.SAMN05216552_102415"/>
<dbReference type="InterPro" id="IPR006311">
    <property type="entry name" value="TAT_signal"/>
</dbReference>
<keyword evidence="10" id="KW-1185">Reference proteome</keyword>
<feature type="domain" description="Glucose-methanol-choline oxidoreductase N-terminal" evidence="8">
    <location>
        <begin position="326"/>
        <end position="340"/>
    </location>
</feature>
<proteinExistence type="inferred from homology"/>
<dbReference type="AlphaFoldDB" id="A0A1I7L7A8"/>
<dbReference type="PROSITE" id="PS51318">
    <property type="entry name" value="TAT"/>
    <property type="match status" value="1"/>
</dbReference>